<proteinExistence type="predicted"/>
<evidence type="ECO:0000313" key="3">
    <source>
        <dbReference type="EMBL" id="QOY85096.1"/>
    </source>
</evidence>
<dbReference type="Gene3D" id="3.40.50.2000">
    <property type="entry name" value="Glycogen Phosphorylase B"/>
    <property type="match status" value="2"/>
</dbReference>
<protein>
    <submittedName>
        <fullName evidence="3">Glycosyltransferase</fullName>
    </submittedName>
</protein>
<evidence type="ECO:0000313" key="4">
    <source>
        <dbReference type="Proteomes" id="UP000593892"/>
    </source>
</evidence>
<dbReference type="KEGG" id="pfer:IRI77_19865"/>
<dbReference type="PANTHER" id="PTHR12526:SF638">
    <property type="entry name" value="SPORE COAT PROTEIN SA"/>
    <property type="match status" value="1"/>
</dbReference>
<dbReference type="InterPro" id="IPR028098">
    <property type="entry name" value="Glyco_trans_4-like_N"/>
</dbReference>
<feature type="domain" description="Glycosyl transferase family 1" evidence="1">
    <location>
        <begin position="211"/>
        <end position="339"/>
    </location>
</feature>
<dbReference type="RefSeq" id="WP_194446766.1">
    <property type="nucleotide sequence ID" value="NZ_CP063849.1"/>
</dbReference>
<evidence type="ECO:0000259" key="1">
    <source>
        <dbReference type="Pfam" id="PF00534"/>
    </source>
</evidence>
<evidence type="ECO:0000259" key="2">
    <source>
        <dbReference type="Pfam" id="PF13579"/>
    </source>
</evidence>
<dbReference type="Proteomes" id="UP000593892">
    <property type="component" value="Chromosome"/>
</dbReference>
<dbReference type="Pfam" id="PF13579">
    <property type="entry name" value="Glyco_trans_4_4"/>
    <property type="match status" value="1"/>
</dbReference>
<accession>A0A7S7NK35</accession>
<dbReference type="Pfam" id="PF00534">
    <property type="entry name" value="Glycos_transf_1"/>
    <property type="match status" value="1"/>
</dbReference>
<sequence>MRILFLGYSLDGVRAPHHHMAALWFARNGHEVLCVQWGRESVPEWALQDGRIRYELVPKGGPLAVPRYLAAVRRALKEFRPAVLYVQGAQQTPMALWFALGHGERTTIYHTQDFVGPGQHLFYETFERLMARNSDWVISNDPGRGRALASIFRLNRMTEVIRTALPRWWPVPERDEAYRQELIEKSGLRGAEQPRLIVAGGPYSPGRMSPELLDALARMPLNYRVIFSGGDENDREGRQCAEHARRIGLEGRILQLPELTFEELLKLYAASDIGVLLYPNSGIGHFHQAPGRLTEYLRCGLAVIASNFPGFELLTLKYQLGEVADPYSPVEIASRITRIGGVPDAEMAARRARLAHVASTDLAYEAQADAVLTRLTQPAPGIAKGRAVLVDG</sequence>
<dbReference type="PANTHER" id="PTHR12526">
    <property type="entry name" value="GLYCOSYLTRANSFERASE"/>
    <property type="match status" value="1"/>
</dbReference>
<organism evidence="3 4">
    <name type="scientific">Paludibaculum fermentans</name>
    <dbReference type="NCBI Taxonomy" id="1473598"/>
    <lineage>
        <taxon>Bacteria</taxon>
        <taxon>Pseudomonadati</taxon>
        <taxon>Acidobacteriota</taxon>
        <taxon>Terriglobia</taxon>
        <taxon>Bryobacterales</taxon>
        <taxon>Bryobacteraceae</taxon>
        <taxon>Paludibaculum</taxon>
    </lineage>
</organism>
<dbReference type="SUPFAM" id="SSF53756">
    <property type="entry name" value="UDP-Glycosyltransferase/glycogen phosphorylase"/>
    <property type="match status" value="1"/>
</dbReference>
<dbReference type="AlphaFoldDB" id="A0A7S7NK35"/>
<keyword evidence="3" id="KW-0808">Transferase</keyword>
<keyword evidence="4" id="KW-1185">Reference proteome</keyword>
<dbReference type="GO" id="GO:0016757">
    <property type="term" value="F:glycosyltransferase activity"/>
    <property type="evidence" value="ECO:0007669"/>
    <property type="project" value="InterPro"/>
</dbReference>
<dbReference type="EMBL" id="CP063849">
    <property type="protein sequence ID" value="QOY85096.1"/>
    <property type="molecule type" value="Genomic_DNA"/>
</dbReference>
<gene>
    <name evidence="3" type="ORF">IRI77_19865</name>
</gene>
<feature type="domain" description="Glycosyltransferase subfamily 4-like N-terminal" evidence="2">
    <location>
        <begin position="20"/>
        <end position="148"/>
    </location>
</feature>
<name>A0A7S7NK35_PALFE</name>
<dbReference type="InterPro" id="IPR001296">
    <property type="entry name" value="Glyco_trans_1"/>
</dbReference>
<reference evidence="3 4" key="1">
    <citation type="submission" date="2020-10" db="EMBL/GenBank/DDBJ databases">
        <title>Complete genome sequence of Paludibaculum fermentans P105T, a facultatively anaerobic acidobacterium capable of dissimilatory Fe(III) reduction.</title>
        <authorList>
            <person name="Dedysh S.N."/>
            <person name="Beletsky A.V."/>
            <person name="Kulichevskaya I.S."/>
            <person name="Mardanov A.V."/>
            <person name="Ravin N.V."/>
        </authorList>
    </citation>
    <scope>NUCLEOTIDE SEQUENCE [LARGE SCALE GENOMIC DNA]</scope>
    <source>
        <strain evidence="3 4">P105</strain>
    </source>
</reference>